<evidence type="ECO:0000256" key="5">
    <source>
        <dbReference type="ARBA" id="ARBA00023306"/>
    </source>
</evidence>
<dbReference type="GO" id="GO:0006974">
    <property type="term" value="P:DNA damage response"/>
    <property type="evidence" value="ECO:0007669"/>
    <property type="project" value="UniProtKB-KW"/>
</dbReference>
<dbReference type="AlphaFoldDB" id="A0A9P0FDS9"/>
<comment type="similarity">
    <text evidence="2 6">Belongs to the CSM3 family.</text>
</comment>
<comment type="subcellular location">
    <subcellularLocation>
        <location evidence="1 6">Nucleus</location>
    </subcellularLocation>
</comment>
<evidence type="ECO:0000313" key="10">
    <source>
        <dbReference type="Proteomes" id="UP001154078"/>
    </source>
</evidence>
<accession>A0A9P0FDS9</accession>
<feature type="region of interest" description="Disordered" evidence="7">
    <location>
        <begin position="1"/>
        <end position="71"/>
    </location>
</feature>
<feature type="domain" description="Chromosome segregation in meiosis protein 3" evidence="8">
    <location>
        <begin position="65"/>
        <end position="145"/>
    </location>
</feature>
<feature type="compositionally biased region" description="Polar residues" evidence="7">
    <location>
        <begin position="217"/>
        <end position="231"/>
    </location>
</feature>
<dbReference type="Proteomes" id="UP001154078">
    <property type="component" value="Chromosome 2"/>
</dbReference>
<dbReference type="PANTHER" id="PTHR13220">
    <property type="entry name" value="TIMELESS INTERACTING-RELATED"/>
    <property type="match status" value="1"/>
</dbReference>
<dbReference type="EMBL" id="OV121133">
    <property type="protein sequence ID" value="CAH0551763.1"/>
    <property type="molecule type" value="Genomic_DNA"/>
</dbReference>
<feature type="compositionally biased region" description="Acidic residues" evidence="7">
    <location>
        <begin position="385"/>
        <end position="395"/>
    </location>
</feature>
<evidence type="ECO:0000256" key="3">
    <source>
        <dbReference type="ARBA" id="ARBA00022763"/>
    </source>
</evidence>
<dbReference type="GO" id="GO:0000076">
    <property type="term" value="P:DNA replication checkpoint signaling"/>
    <property type="evidence" value="ECO:0007669"/>
    <property type="project" value="UniProtKB-UniRule"/>
</dbReference>
<dbReference type="InterPro" id="IPR012923">
    <property type="entry name" value="Csm3"/>
</dbReference>
<feature type="compositionally biased region" description="Basic and acidic residues" evidence="7">
    <location>
        <begin position="262"/>
        <end position="287"/>
    </location>
</feature>
<feature type="compositionally biased region" description="Acidic residues" evidence="7">
    <location>
        <begin position="150"/>
        <end position="162"/>
    </location>
</feature>
<dbReference type="InterPro" id="IPR040038">
    <property type="entry name" value="TIPIN/Csm3/Swi3"/>
</dbReference>
<feature type="compositionally biased region" description="Acidic residues" evidence="7">
    <location>
        <begin position="1"/>
        <end position="15"/>
    </location>
</feature>
<sequence length="497" mass="56919">MSSGEEDNPIEDANDLEIIQEGYEDPENNGEAADEAEEDKEESENKEDEKKEVKVKRVVRNPQPKLNDQTLKGPKGIAALAKYFERVKFKGRGYEEQDLNVLLKTYEYWCHRLFPKFPFEDCIEKLEKLGAKKNVQTHLKRIRMDINFDEEEDKPLDSDDEMAAPLEDTTQNTPFDDLVRPVNPPETQINEEQLERMRQNKERAERLRQEILKKKQQTVSSIETPGQSSQGDLGKSDRLDKLKKIREKASSNLDESNLLPPSKDKSNKKTSDDDISDTENKSGKNSDSENEDNIENLLDVVNKDNKNKSPTRSKKNMIDSDNEEPTHEDNNESLSTKKKKNLIESDSEPESANEEKGDKNKDSDKEDKNTEVSSPPTKKKNIIESDSEPESTNEEMEAKNSDNEEDKNTEPKKKNIIESDSEPESTNEEIEDKNLDSNKEDTSTESTKKKIFIESDSEPDSTNEETDYKKDKNTEGTSTKKNLIESYSEAEKMDVDD</sequence>
<dbReference type="Pfam" id="PF07962">
    <property type="entry name" value="Swi3"/>
    <property type="match status" value="1"/>
</dbReference>
<dbReference type="OrthoDB" id="437078at2759"/>
<evidence type="ECO:0000256" key="4">
    <source>
        <dbReference type="ARBA" id="ARBA00023242"/>
    </source>
</evidence>
<comment type="function">
    <text evidence="6">Plays an important role in the control of DNA replication and the maintenance of replication fork stability.</text>
</comment>
<protein>
    <recommendedName>
        <fullName evidence="6">TIMELESS-interacting protein</fullName>
    </recommendedName>
</protein>
<evidence type="ECO:0000256" key="7">
    <source>
        <dbReference type="SAM" id="MobiDB-lite"/>
    </source>
</evidence>
<feature type="compositionally biased region" description="Basic and acidic residues" evidence="7">
    <location>
        <begin position="396"/>
        <end position="417"/>
    </location>
</feature>
<gene>
    <name evidence="9" type="ORF">MELIAE_LOCUS4309</name>
</gene>
<evidence type="ECO:0000256" key="6">
    <source>
        <dbReference type="RuleBase" id="RU366049"/>
    </source>
</evidence>
<feature type="compositionally biased region" description="Basic and acidic residues" evidence="7">
    <location>
        <begin position="432"/>
        <end position="453"/>
    </location>
</feature>
<evidence type="ECO:0000256" key="1">
    <source>
        <dbReference type="ARBA" id="ARBA00004123"/>
    </source>
</evidence>
<feature type="compositionally biased region" description="Basic and acidic residues" evidence="7">
    <location>
        <begin position="193"/>
        <end position="213"/>
    </location>
</feature>
<dbReference type="GO" id="GO:0043111">
    <property type="term" value="P:replication fork arrest"/>
    <property type="evidence" value="ECO:0007669"/>
    <property type="project" value="TreeGrafter"/>
</dbReference>
<dbReference type="GO" id="GO:0031298">
    <property type="term" value="C:replication fork protection complex"/>
    <property type="evidence" value="ECO:0007669"/>
    <property type="project" value="TreeGrafter"/>
</dbReference>
<feature type="compositionally biased region" description="Acidic residues" evidence="7">
    <location>
        <begin position="455"/>
        <end position="465"/>
    </location>
</feature>
<keyword evidence="5 6" id="KW-0131">Cell cycle</keyword>
<evidence type="ECO:0000313" key="9">
    <source>
        <dbReference type="EMBL" id="CAH0551763.1"/>
    </source>
</evidence>
<keyword evidence="4 6" id="KW-0539">Nucleus</keyword>
<feature type="compositionally biased region" description="Acidic residues" evidence="7">
    <location>
        <begin position="419"/>
        <end position="431"/>
    </location>
</feature>
<feature type="compositionally biased region" description="Basic and acidic residues" evidence="7">
    <location>
        <begin position="353"/>
        <end position="370"/>
    </location>
</feature>
<dbReference type="GO" id="GO:0003677">
    <property type="term" value="F:DNA binding"/>
    <property type="evidence" value="ECO:0007669"/>
    <property type="project" value="TreeGrafter"/>
</dbReference>
<dbReference type="PANTHER" id="PTHR13220:SF11">
    <property type="entry name" value="TIMELESS-INTERACTING PROTEIN"/>
    <property type="match status" value="1"/>
</dbReference>
<dbReference type="GO" id="GO:0031297">
    <property type="term" value="P:replication fork processing"/>
    <property type="evidence" value="ECO:0007669"/>
    <property type="project" value="UniProtKB-UniRule"/>
</dbReference>
<evidence type="ECO:0000259" key="8">
    <source>
        <dbReference type="Pfam" id="PF07962"/>
    </source>
</evidence>
<proteinExistence type="inferred from homology"/>
<feature type="region of interest" description="Disordered" evidence="7">
    <location>
        <begin position="150"/>
        <end position="497"/>
    </location>
</feature>
<organism evidence="9 10">
    <name type="scientific">Brassicogethes aeneus</name>
    <name type="common">Rape pollen beetle</name>
    <name type="synonym">Meligethes aeneus</name>
    <dbReference type="NCBI Taxonomy" id="1431903"/>
    <lineage>
        <taxon>Eukaryota</taxon>
        <taxon>Metazoa</taxon>
        <taxon>Ecdysozoa</taxon>
        <taxon>Arthropoda</taxon>
        <taxon>Hexapoda</taxon>
        <taxon>Insecta</taxon>
        <taxon>Pterygota</taxon>
        <taxon>Neoptera</taxon>
        <taxon>Endopterygota</taxon>
        <taxon>Coleoptera</taxon>
        <taxon>Polyphaga</taxon>
        <taxon>Cucujiformia</taxon>
        <taxon>Nitidulidae</taxon>
        <taxon>Meligethinae</taxon>
        <taxon>Brassicogethes</taxon>
    </lineage>
</organism>
<feature type="compositionally biased region" description="Acidic residues" evidence="7">
    <location>
        <begin position="22"/>
        <end position="46"/>
    </location>
</feature>
<keyword evidence="3 6" id="KW-0227">DNA damage</keyword>
<name>A0A9P0FDS9_BRAAE</name>
<reference evidence="9" key="1">
    <citation type="submission" date="2021-12" db="EMBL/GenBank/DDBJ databases">
        <authorList>
            <person name="King R."/>
        </authorList>
    </citation>
    <scope>NUCLEOTIDE SEQUENCE</scope>
</reference>
<evidence type="ECO:0000256" key="2">
    <source>
        <dbReference type="ARBA" id="ARBA00006075"/>
    </source>
</evidence>
<keyword evidence="10" id="KW-1185">Reference proteome</keyword>